<name>A0A934K2B0_9BACT</name>
<dbReference type="InterPro" id="IPR050921">
    <property type="entry name" value="T4SS_GSP_E_ATPase"/>
</dbReference>
<reference evidence="3" key="1">
    <citation type="submission" date="2020-10" db="EMBL/GenBank/DDBJ databases">
        <title>Ca. Dormibacterota MAGs.</title>
        <authorList>
            <person name="Montgomery K."/>
        </authorList>
    </citation>
    <scope>NUCLEOTIDE SEQUENCE [LARGE SCALE GENOMIC DNA]</scope>
    <source>
        <strain evidence="3">SC8812_S17_10</strain>
    </source>
</reference>
<dbReference type="Proteomes" id="UP000612893">
    <property type="component" value="Unassembled WGS sequence"/>
</dbReference>
<dbReference type="PANTHER" id="PTHR30486:SF6">
    <property type="entry name" value="TYPE IV PILUS RETRACTATION ATPASE PILT"/>
    <property type="match status" value="1"/>
</dbReference>
<dbReference type="InterPro" id="IPR027417">
    <property type="entry name" value="P-loop_NTPase"/>
</dbReference>
<sequence>MILSSHGLPETGYEGLEALPWPELPDGVRDLAQRLSEVVELTRRRAGYPPSVVEEDSLLDAVTALVDRVIESPTSHGVQPMVQERLRMDEAFRRAVIEATRVRASRLWPLSRLLYLLPGLEEIHCFRSDRWMVTAGGRKALLLNDGNPFGGDEDVITFFRDRVLGLVGVVGATQLNDGAPVAEATVGGIMRLIVAIKPAISGDANVQATIRTSVAARLRSLDQYVNQGVMPRGVAQFLEACVEGRANLLIAGGTATGKTTLMRVLAGMIPDQETVVVIEDSAELHLEADRGDGPVDPVTGQRRPRPWVPLCVNLCTVPSVLRQDSGITMRDLVRAALRFRPDRILLGESRGAEMADVCTAMSTGHDGSMVTIHAEA</sequence>
<evidence type="ECO:0000256" key="1">
    <source>
        <dbReference type="ARBA" id="ARBA00006611"/>
    </source>
</evidence>
<dbReference type="PANTHER" id="PTHR30486">
    <property type="entry name" value="TWITCHING MOTILITY PROTEIN PILT"/>
    <property type="match status" value="1"/>
</dbReference>
<feature type="domain" description="Bacterial type II secretion system protein E" evidence="2">
    <location>
        <begin position="192"/>
        <end position="375"/>
    </location>
</feature>
<proteinExistence type="inferred from homology"/>
<comment type="caution">
    <text evidence="3">The sequence shown here is derived from an EMBL/GenBank/DDBJ whole genome shotgun (WGS) entry which is preliminary data.</text>
</comment>
<dbReference type="EMBL" id="JAEKNR010000118">
    <property type="protein sequence ID" value="MBJ7598629.1"/>
    <property type="molecule type" value="Genomic_DNA"/>
</dbReference>
<dbReference type="GO" id="GO:0016887">
    <property type="term" value="F:ATP hydrolysis activity"/>
    <property type="evidence" value="ECO:0007669"/>
    <property type="project" value="InterPro"/>
</dbReference>
<evidence type="ECO:0000259" key="2">
    <source>
        <dbReference type="Pfam" id="PF00437"/>
    </source>
</evidence>
<organism evidence="3 4">
    <name type="scientific">Candidatus Nephthysia bennettiae</name>
    <dbReference type="NCBI Taxonomy" id="3127016"/>
    <lineage>
        <taxon>Bacteria</taxon>
        <taxon>Bacillati</taxon>
        <taxon>Candidatus Dormiibacterota</taxon>
        <taxon>Candidatus Dormibacteria</taxon>
        <taxon>Candidatus Dormibacterales</taxon>
        <taxon>Candidatus Dormibacteraceae</taxon>
        <taxon>Candidatus Nephthysia</taxon>
    </lineage>
</organism>
<accession>A0A934K2B0</accession>
<dbReference type="SUPFAM" id="SSF52540">
    <property type="entry name" value="P-loop containing nucleoside triphosphate hydrolases"/>
    <property type="match status" value="1"/>
</dbReference>
<evidence type="ECO:0000313" key="4">
    <source>
        <dbReference type="Proteomes" id="UP000612893"/>
    </source>
</evidence>
<dbReference type="InterPro" id="IPR001482">
    <property type="entry name" value="T2SS/T4SS_dom"/>
</dbReference>
<dbReference type="Pfam" id="PF00437">
    <property type="entry name" value="T2SSE"/>
    <property type="match status" value="1"/>
</dbReference>
<dbReference type="Gene3D" id="3.40.50.300">
    <property type="entry name" value="P-loop containing nucleotide triphosphate hydrolases"/>
    <property type="match status" value="1"/>
</dbReference>
<dbReference type="AlphaFoldDB" id="A0A934K2B0"/>
<comment type="similarity">
    <text evidence="1">Belongs to the GSP E family.</text>
</comment>
<dbReference type="RefSeq" id="WP_338201787.1">
    <property type="nucleotide sequence ID" value="NZ_JAEKNR010000118.1"/>
</dbReference>
<keyword evidence="4" id="KW-1185">Reference proteome</keyword>
<protein>
    <submittedName>
        <fullName evidence="3">Flp pilus assembly complex ATPase component TadA</fullName>
    </submittedName>
</protein>
<evidence type="ECO:0000313" key="3">
    <source>
        <dbReference type="EMBL" id="MBJ7598629.1"/>
    </source>
</evidence>
<gene>
    <name evidence="3" type="primary">tadA</name>
    <name evidence="3" type="ORF">JF922_11165</name>
</gene>